<dbReference type="InterPro" id="IPR029039">
    <property type="entry name" value="Flavoprotein-like_sf"/>
</dbReference>
<dbReference type="GO" id="GO:0003955">
    <property type="term" value="F:NAD(P)H dehydrogenase (quinone) activity"/>
    <property type="evidence" value="ECO:0007669"/>
    <property type="project" value="TreeGrafter"/>
</dbReference>
<proteinExistence type="inferred from homology"/>
<name>A0A9X1VQS3_9BURK</name>
<gene>
    <name evidence="4" type="ORF">MMF98_00400</name>
</gene>
<reference evidence="4" key="1">
    <citation type="submission" date="2022-03" db="EMBL/GenBank/DDBJ databases">
        <authorList>
            <person name="Woo C.Y."/>
        </authorList>
    </citation>
    <scope>NUCLEOTIDE SEQUENCE</scope>
    <source>
        <strain evidence="4">CYS-02</strain>
    </source>
</reference>
<dbReference type="AlphaFoldDB" id="A0A9X1VQS3"/>
<protein>
    <submittedName>
        <fullName evidence="4">NAD(P)H-dependent oxidoreductase</fullName>
    </submittedName>
</protein>
<dbReference type="Proteomes" id="UP001139447">
    <property type="component" value="Unassembled WGS sequence"/>
</dbReference>
<sequence>MRTLVVHCHPNPESFNTALYRTAVQALQRAHHELRLLDLYAEGFDPVMTREERVAYLSNPGLLEARVQPHVDALRWAEHMVFVYPTWWYGPPAVLKGWFERVWLPGVTFRPALAKGQRAIPAMQHVRRLTVVTTSGSPWWWLRVMGDPGRRLFTRGLRSLFAARCKTTWLQLHDMNNVTERDCERFLAKVARTLEKLK</sequence>
<dbReference type="Gene3D" id="3.40.50.360">
    <property type="match status" value="1"/>
</dbReference>
<feature type="domain" description="Flavodoxin-like fold" evidence="3">
    <location>
        <begin position="1"/>
        <end position="188"/>
    </location>
</feature>
<comment type="caution">
    <text evidence="4">The sequence shown here is derived from an EMBL/GenBank/DDBJ whole genome shotgun (WGS) entry which is preliminary data.</text>
</comment>
<evidence type="ECO:0000256" key="2">
    <source>
        <dbReference type="ARBA" id="ARBA00023002"/>
    </source>
</evidence>
<organism evidence="4 5">
    <name type="scientific">Variovorax terrae</name>
    <dbReference type="NCBI Taxonomy" id="2923278"/>
    <lineage>
        <taxon>Bacteria</taxon>
        <taxon>Pseudomonadati</taxon>
        <taxon>Pseudomonadota</taxon>
        <taxon>Betaproteobacteria</taxon>
        <taxon>Burkholderiales</taxon>
        <taxon>Comamonadaceae</taxon>
        <taxon>Variovorax</taxon>
    </lineage>
</organism>
<dbReference type="SUPFAM" id="SSF52218">
    <property type="entry name" value="Flavoproteins"/>
    <property type="match status" value="1"/>
</dbReference>
<evidence type="ECO:0000256" key="1">
    <source>
        <dbReference type="ARBA" id="ARBA00006252"/>
    </source>
</evidence>
<dbReference type="Pfam" id="PF02525">
    <property type="entry name" value="Flavodoxin_2"/>
    <property type="match status" value="1"/>
</dbReference>
<dbReference type="InterPro" id="IPR003680">
    <property type="entry name" value="Flavodoxin_fold"/>
</dbReference>
<accession>A0A9X1VQS3</accession>
<dbReference type="GO" id="GO:0005829">
    <property type="term" value="C:cytosol"/>
    <property type="evidence" value="ECO:0007669"/>
    <property type="project" value="TreeGrafter"/>
</dbReference>
<dbReference type="EMBL" id="JALGBI010000001">
    <property type="protein sequence ID" value="MCJ0761664.1"/>
    <property type="molecule type" value="Genomic_DNA"/>
</dbReference>
<dbReference type="InterPro" id="IPR051545">
    <property type="entry name" value="NAD(P)H_dehydrogenase_qn"/>
</dbReference>
<keyword evidence="2" id="KW-0560">Oxidoreductase</keyword>
<dbReference type="RefSeq" id="WP_243302837.1">
    <property type="nucleotide sequence ID" value="NZ_JALGBI010000001.1"/>
</dbReference>
<evidence type="ECO:0000313" key="4">
    <source>
        <dbReference type="EMBL" id="MCJ0761664.1"/>
    </source>
</evidence>
<comment type="similarity">
    <text evidence="1">Belongs to the NAD(P)H dehydrogenase (quinone) family.</text>
</comment>
<keyword evidence="5" id="KW-1185">Reference proteome</keyword>
<evidence type="ECO:0000259" key="3">
    <source>
        <dbReference type="Pfam" id="PF02525"/>
    </source>
</evidence>
<evidence type="ECO:0000313" key="5">
    <source>
        <dbReference type="Proteomes" id="UP001139447"/>
    </source>
</evidence>
<dbReference type="PANTHER" id="PTHR10204:SF34">
    <property type="entry name" value="NAD(P)H DEHYDROGENASE [QUINONE] 1 ISOFORM 1"/>
    <property type="match status" value="1"/>
</dbReference>
<dbReference type="PANTHER" id="PTHR10204">
    <property type="entry name" value="NAD P H OXIDOREDUCTASE-RELATED"/>
    <property type="match status" value="1"/>
</dbReference>